<keyword evidence="2 5" id="KW-0378">Hydrolase</keyword>
<dbReference type="NCBIfam" id="NF001862">
    <property type="entry name" value="PRK00601.1"/>
    <property type="match status" value="1"/>
</dbReference>
<dbReference type="CDD" id="cd07557">
    <property type="entry name" value="trimeric_dUTPase"/>
    <property type="match status" value="1"/>
</dbReference>
<dbReference type="InterPro" id="IPR033704">
    <property type="entry name" value="dUTPase_trimeric"/>
</dbReference>
<dbReference type="Proteomes" id="UP000320386">
    <property type="component" value="Chromosome"/>
</dbReference>
<dbReference type="SUPFAM" id="SSF51283">
    <property type="entry name" value="dUTPase-like"/>
    <property type="match status" value="1"/>
</dbReference>
<evidence type="ECO:0000313" key="7">
    <source>
        <dbReference type="EMBL" id="QDU70364.1"/>
    </source>
</evidence>
<organism evidence="7 8">
    <name type="scientific">Mucisphaera calidilacus</name>
    <dbReference type="NCBI Taxonomy" id="2527982"/>
    <lineage>
        <taxon>Bacteria</taxon>
        <taxon>Pseudomonadati</taxon>
        <taxon>Planctomycetota</taxon>
        <taxon>Phycisphaerae</taxon>
        <taxon>Phycisphaerales</taxon>
        <taxon>Phycisphaeraceae</taxon>
        <taxon>Mucisphaera</taxon>
    </lineage>
</organism>
<dbReference type="InterPro" id="IPR008181">
    <property type="entry name" value="dUTPase"/>
</dbReference>
<feature type="domain" description="dUTPase-like" evidence="6">
    <location>
        <begin position="20"/>
        <end position="153"/>
    </location>
</feature>
<keyword evidence="8" id="KW-1185">Reference proteome</keyword>
<comment type="pathway">
    <text evidence="5">Pyrimidine metabolism; dUMP biosynthesis; dUMP from dCTP (dUTP route): step 2/2.</text>
</comment>
<name>A0A518BTS4_9BACT</name>
<evidence type="ECO:0000256" key="3">
    <source>
        <dbReference type="ARBA" id="ARBA00023080"/>
    </source>
</evidence>
<dbReference type="GO" id="GO:0046081">
    <property type="term" value="P:dUTP catabolic process"/>
    <property type="evidence" value="ECO:0007669"/>
    <property type="project" value="InterPro"/>
</dbReference>
<dbReference type="PANTHER" id="PTHR11241">
    <property type="entry name" value="DEOXYURIDINE 5'-TRIPHOSPHATE NUCLEOTIDOHYDROLASE"/>
    <property type="match status" value="1"/>
</dbReference>
<reference evidence="7 8" key="1">
    <citation type="submission" date="2019-02" db="EMBL/GenBank/DDBJ databases">
        <title>Deep-cultivation of Planctomycetes and their phenomic and genomic characterization uncovers novel biology.</title>
        <authorList>
            <person name="Wiegand S."/>
            <person name="Jogler M."/>
            <person name="Boedeker C."/>
            <person name="Pinto D."/>
            <person name="Vollmers J."/>
            <person name="Rivas-Marin E."/>
            <person name="Kohn T."/>
            <person name="Peeters S.H."/>
            <person name="Heuer A."/>
            <person name="Rast P."/>
            <person name="Oberbeckmann S."/>
            <person name="Bunk B."/>
            <person name="Jeske O."/>
            <person name="Meyerdierks A."/>
            <person name="Storesund J.E."/>
            <person name="Kallscheuer N."/>
            <person name="Luecker S."/>
            <person name="Lage O.M."/>
            <person name="Pohl T."/>
            <person name="Merkel B.J."/>
            <person name="Hornburger P."/>
            <person name="Mueller R.-W."/>
            <person name="Bruemmer F."/>
            <person name="Labrenz M."/>
            <person name="Spormann A.M."/>
            <person name="Op den Camp H."/>
            <person name="Overmann J."/>
            <person name="Amann R."/>
            <person name="Jetten M.S.M."/>
            <person name="Mascher T."/>
            <person name="Medema M.H."/>
            <person name="Devos D.P."/>
            <person name="Kaster A.-K."/>
            <person name="Ovreas L."/>
            <person name="Rohde M."/>
            <person name="Galperin M.Y."/>
            <person name="Jogler C."/>
        </authorList>
    </citation>
    <scope>NUCLEOTIDE SEQUENCE [LARGE SCALE GENOMIC DNA]</scope>
    <source>
        <strain evidence="7 8">Pan265</strain>
    </source>
</reference>
<feature type="binding site" evidence="5">
    <location>
        <begin position="91"/>
        <end position="93"/>
    </location>
    <ligand>
        <name>substrate</name>
    </ligand>
</feature>
<keyword evidence="5" id="KW-0460">Magnesium</keyword>
<dbReference type="EMBL" id="CP036280">
    <property type="protein sequence ID" value="QDU70364.1"/>
    <property type="molecule type" value="Genomic_DNA"/>
</dbReference>
<feature type="binding site" evidence="5">
    <location>
        <position position="87"/>
    </location>
    <ligand>
        <name>substrate</name>
    </ligand>
</feature>
<dbReference type="AlphaFoldDB" id="A0A518BTS4"/>
<gene>
    <name evidence="5 7" type="primary">dut</name>
    <name evidence="7" type="ORF">Pan265_01900</name>
</gene>
<evidence type="ECO:0000259" key="6">
    <source>
        <dbReference type="Pfam" id="PF00692"/>
    </source>
</evidence>
<accession>A0A518BTS4</accession>
<keyword evidence="3 5" id="KW-0546">Nucleotide metabolism</keyword>
<dbReference type="InterPro" id="IPR029054">
    <property type="entry name" value="dUTPase-like"/>
</dbReference>
<evidence type="ECO:0000256" key="5">
    <source>
        <dbReference type="HAMAP-Rule" id="MF_00116"/>
    </source>
</evidence>
<dbReference type="Pfam" id="PF00692">
    <property type="entry name" value="dUTPase"/>
    <property type="match status" value="1"/>
</dbReference>
<comment type="caution">
    <text evidence="5">Lacks conserved residue(s) required for the propagation of feature annotation.</text>
</comment>
<dbReference type="EC" id="3.6.1.23" evidence="5"/>
<feature type="binding site" evidence="5">
    <location>
        <begin position="74"/>
        <end position="76"/>
    </location>
    <ligand>
        <name>substrate</name>
    </ligand>
</feature>
<dbReference type="GO" id="GO:0006226">
    <property type="term" value="P:dUMP biosynthetic process"/>
    <property type="evidence" value="ECO:0007669"/>
    <property type="project" value="UniProtKB-UniRule"/>
</dbReference>
<dbReference type="InterPro" id="IPR036157">
    <property type="entry name" value="dUTPase-like_sf"/>
</dbReference>
<keyword evidence="5" id="KW-0479">Metal-binding</keyword>
<evidence type="ECO:0000256" key="4">
    <source>
        <dbReference type="ARBA" id="ARBA00047686"/>
    </source>
</evidence>
<comment type="function">
    <text evidence="5">This enzyme is involved in nucleotide metabolism: it produces dUMP, the immediate precursor of thymidine nucleotides and it decreases the intracellular concentration of dUTP so that uracil cannot be incorporated into DNA.</text>
</comment>
<dbReference type="HAMAP" id="MF_00116">
    <property type="entry name" value="dUTPase_bact"/>
    <property type="match status" value="1"/>
</dbReference>
<evidence type="ECO:0000256" key="1">
    <source>
        <dbReference type="ARBA" id="ARBA00006581"/>
    </source>
</evidence>
<evidence type="ECO:0000313" key="8">
    <source>
        <dbReference type="Proteomes" id="UP000320386"/>
    </source>
</evidence>
<dbReference type="PANTHER" id="PTHR11241:SF0">
    <property type="entry name" value="DEOXYURIDINE 5'-TRIPHOSPHATE NUCLEOTIDOHYDROLASE"/>
    <property type="match status" value="1"/>
</dbReference>
<comment type="catalytic activity">
    <reaction evidence="4 5">
        <text>dUTP + H2O = dUMP + diphosphate + H(+)</text>
        <dbReference type="Rhea" id="RHEA:10248"/>
        <dbReference type="ChEBI" id="CHEBI:15377"/>
        <dbReference type="ChEBI" id="CHEBI:15378"/>
        <dbReference type="ChEBI" id="CHEBI:33019"/>
        <dbReference type="ChEBI" id="CHEBI:61555"/>
        <dbReference type="ChEBI" id="CHEBI:246422"/>
        <dbReference type="EC" id="3.6.1.23"/>
    </reaction>
</comment>
<comment type="similarity">
    <text evidence="1 5">Belongs to the dUTPase family.</text>
</comment>
<proteinExistence type="inferred from homology"/>
<dbReference type="UniPathway" id="UPA00610">
    <property type="reaction ID" value="UER00666"/>
</dbReference>
<dbReference type="Gene3D" id="2.70.40.10">
    <property type="match status" value="1"/>
</dbReference>
<dbReference type="NCBIfam" id="TIGR00576">
    <property type="entry name" value="dut"/>
    <property type="match status" value="1"/>
</dbReference>
<dbReference type="RefSeq" id="WP_145444409.1">
    <property type="nucleotide sequence ID" value="NZ_CP036280.1"/>
</dbReference>
<dbReference type="OrthoDB" id="9809956at2"/>
<dbReference type="GO" id="GO:0004170">
    <property type="term" value="F:dUTP diphosphatase activity"/>
    <property type="evidence" value="ECO:0007669"/>
    <property type="project" value="UniProtKB-UniRule"/>
</dbReference>
<protein>
    <recommendedName>
        <fullName evidence="5">Deoxyuridine 5'-triphosphate nucleotidohydrolase</fullName>
        <shortName evidence="5">dUTPase</shortName>
        <ecNumber evidence="5">3.6.1.23</ecNumber>
    </recommendedName>
    <alternativeName>
        <fullName evidence="5">dUTP pyrophosphatase</fullName>
    </alternativeName>
</protein>
<evidence type="ECO:0000256" key="2">
    <source>
        <dbReference type="ARBA" id="ARBA00022801"/>
    </source>
</evidence>
<sequence>MNPDAISVELKWLAHGEGLPVPTYGTEHAAGMDLHAAVAEDESVTLAPGGGIELIPCGFSMAVPVGYEAQVRPRSGLAVKFGISMPNAPGTIDADYRGEVCVPLINHGPEPFVVERGMRIAQMLVLPVPRVSWSVVDDLCATTRGQGGFGHTGV</sequence>
<dbReference type="GO" id="GO:0000287">
    <property type="term" value="F:magnesium ion binding"/>
    <property type="evidence" value="ECO:0007669"/>
    <property type="project" value="UniProtKB-UniRule"/>
</dbReference>
<comment type="cofactor">
    <cofactor evidence="5">
        <name>Mg(2+)</name>
        <dbReference type="ChEBI" id="CHEBI:18420"/>
    </cofactor>
</comment>
<dbReference type="KEGG" id="mcad:Pan265_01900"/>